<reference evidence="2" key="1">
    <citation type="submission" date="2021-02" db="EMBL/GenBank/DDBJ databases">
        <authorList>
            <person name="Palmer J.M."/>
        </authorList>
    </citation>
    <scope>NUCLEOTIDE SEQUENCE</scope>
    <source>
        <strain evidence="2">SCRP734</strain>
    </source>
</reference>
<proteinExistence type="predicted"/>
<feature type="region of interest" description="Disordered" evidence="1">
    <location>
        <begin position="22"/>
        <end position="131"/>
    </location>
</feature>
<feature type="compositionally biased region" description="Basic residues" evidence="1">
    <location>
        <begin position="404"/>
        <end position="415"/>
    </location>
</feature>
<feature type="region of interest" description="Disordered" evidence="1">
    <location>
        <begin position="233"/>
        <end position="272"/>
    </location>
</feature>
<dbReference type="OrthoDB" id="129319at2759"/>
<dbReference type="Proteomes" id="UP000694044">
    <property type="component" value="Unassembled WGS sequence"/>
</dbReference>
<feature type="compositionally biased region" description="Basic residues" evidence="1">
    <location>
        <begin position="251"/>
        <end position="261"/>
    </location>
</feature>
<evidence type="ECO:0000313" key="3">
    <source>
        <dbReference type="Proteomes" id="UP000694044"/>
    </source>
</evidence>
<dbReference type="EMBL" id="JAGDFM010000379">
    <property type="protein sequence ID" value="KAG7378998.1"/>
    <property type="molecule type" value="Genomic_DNA"/>
</dbReference>
<feature type="compositionally biased region" description="Basic and acidic residues" evidence="1">
    <location>
        <begin position="471"/>
        <end position="481"/>
    </location>
</feature>
<feature type="compositionally biased region" description="Pro residues" evidence="1">
    <location>
        <begin position="426"/>
        <end position="437"/>
    </location>
</feature>
<organism evidence="2 3">
    <name type="scientific">Phytophthora pseudosyringae</name>
    <dbReference type="NCBI Taxonomy" id="221518"/>
    <lineage>
        <taxon>Eukaryota</taxon>
        <taxon>Sar</taxon>
        <taxon>Stramenopiles</taxon>
        <taxon>Oomycota</taxon>
        <taxon>Peronosporomycetes</taxon>
        <taxon>Peronosporales</taxon>
        <taxon>Peronosporaceae</taxon>
        <taxon>Phytophthora</taxon>
    </lineage>
</organism>
<feature type="compositionally biased region" description="Acidic residues" evidence="1">
    <location>
        <begin position="162"/>
        <end position="171"/>
    </location>
</feature>
<gene>
    <name evidence="2" type="ORF">PHYPSEUDO_009159</name>
</gene>
<feature type="compositionally biased region" description="Basic residues" evidence="1">
    <location>
        <begin position="91"/>
        <end position="101"/>
    </location>
</feature>
<protein>
    <submittedName>
        <fullName evidence="2">Uncharacterized protein</fullName>
    </submittedName>
</protein>
<sequence>MESDSDEDFADDVDAICGWGAADFDDELLGRGRRRVPQLTGKYATKPKPQKSLSTSGLQPRETRPPLKNEVERAAEPPSKQNQQQEPSSKNKAHAQRKLKRNQPQDTQESASPKLSPRTIFLRDEPAALGRQRRMKIVAAALASNVPRKSCIGSVVSASFDVDPDDEQDELESMRRRRPDEWLPSSAPGDQLQEKLSLVTEPSTAPAGSVEAPKKIHPLLPLPLLSIKPDCGGQKTRLLSKDAPAAEVPRHWRRQRQKKTRQSSLLPTQDVSDNWESNFYPALRRASRSPGNYKAEFSHASNDTTSSLPRVVQVPSQEYAPAFRPKEHWPSINRITKESNAVAVPDNTWKSPTIDQDETEGGDEDDESWTHCYDDPEVLATSMAGLIQALSTFAADGKPTKAPKGGKRKKRRAKQHHEPQQKQTPHSPPFLRLPPPGEISFTSTKTPITGGSHEAEPSVRRRKHRKLRSKHSSDSTIDKMS</sequence>
<feature type="compositionally biased region" description="Polar residues" evidence="1">
    <location>
        <begin position="263"/>
        <end position="272"/>
    </location>
</feature>
<feature type="compositionally biased region" description="Polar residues" evidence="1">
    <location>
        <begin position="440"/>
        <end position="449"/>
    </location>
</feature>
<comment type="caution">
    <text evidence="2">The sequence shown here is derived from an EMBL/GenBank/DDBJ whole genome shotgun (WGS) entry which is preliminary data.</text>
</comment>
<feature type="compositionally biased region" description="Polar residues" evidence="1">
    <location>
        <begin position="79"/>
        <end position="90"/>
    </location>
</feature>
<feature type="compositionally biased region" description="Acidic residues" evidence="1">
    <location>
        <begin position="355"/>
        <end position="367"/>
    </location>
</feature>
<feature type="compositionally biased region" description="Basic and acidic residues" evidence="1">
    <location>
        <begin position="61"/>
        <end position="75"/>
    </location>
</feature>
<feature type="region of interest" description="Disordered" evidence="1">
    <location>
        <begin position="159"/>
        <end position="212"/>
    </location>
</feature>
<feature type="compositionally biased region" description="Basic and acidic residues" evidence="1">
    <location>
        <begin position="172"/>
        <end position="181"/>
    </location>
</feature>
<evidence type="ECO:0000313" key="2">
    <source>
        <dbReference type="EMBL" id="KAG7378998.1"/>
    </source>
</evidence>
<dbReference type="AlphaFoldDB" id="A0A8T1VFS1"/>
<feature type="region of interest" description="Disordered" evidence="1">
    <location>
        <begin position="391"/>
        <end position="481"/>
    </location>
</feature>
<feature type="compositionally biased region" description="Polar residues" evidence="1">
    <location>
        <begin position="102"/>
        <end position="113"/>
    </location>
</feature>
<keyword evidence="3" id="KW-1185">Reference proteome</keyword>
<accession>A0A8T1VFS1</accession>
<name>A0A8T1VFS1_9STRA</name>
<feature type="region of interest" description="Disordered" evidence="1">
    <location>
        <begin position="330"/>
        <end position="372"/>
    </location>
</feature>
<feature type="compositionally biased region" description="Basic residues" evidence="1">
    <location>
        <begin position="460"/>
        <end position="470"/>
    </location>
</feature>
<evidence type="ECO:0000256" key="1">
    <source>
        <dbReference type="SAM" id="MobiDB-lite"/>
    </source>
</evidence>